<name>A0A2P7NQQ0_9PROT</name>
<dbReference type="AlphaFoldDB" id="A0A2P7NQQ0"/>
<accession>A0A2P7NQQ0</accession>
<evidence type="ECO:0000313" key="1">
    <source>
        <dbReference type="EMBL" id="PSJ15778.1"/>
    </source>
</evidence>
<reference evidence="1 2" key="1">
    <citation type="submission" date="2018-03" db="EMBL/GenBank/DDBJ databases">
        <title>Draft genome of Nitrosomonas supralitoralis APG5.</title>
        <authorList>
            <person name="Urakawa H."/>
            <person name="Lopez J.V."/>
        </authorList>
    </citation>
    <scope>NUCLEOTIDE SEQUENCE [LARGE SCALE GENOMIC DNA]</scope>
    <source>
        <strain evidence="1 2">APG5</strain>
    </source>
</reference>
<evidence type="ECO:0008006" key="3">
    <source>
        <dbReference type="Google" id="ProtNLM"/>
    </source>
</evidence>
<keyword evidence="2" id="KW-1185">Reference proteome</keyword>
<dbReference type="Proteomes" id="UP000241912">
    <property type="component" value="Unassembled WGS sequence"/>
</dbReference>
<evidence type="ECO:0000313" key="2">
    <source>
        <dbReference type="Proteomes" id="UP000241912"/>
    </source>
</evidence>
<proteinExistence type="predicted"/>
<dbReference type="OrthoDB" id="9816028at2"/>
<gene>
    <name evidence="1" type="ORF">C7H79_17155</name>
</gene>
<comment type="caution">
    <text evidence="1">The sequence shown here is derived from an EMBL/GenBank/DDBJ whole genome shotgun (WGS) entry which is preliminary data.</text>
</comment>
<dbReference type="EMBL" id="PXXU01000162">
    <property type="protein sequence ID" value="PSJ15778.1"/>
    <property type="molecule type" value="Genomic_DNA"/>
</dbReference>
<sequence length="73" mass="8806">MINRITVDLLLRLTYSQRNWGLVLCFLYLRNVKGFPWNHKRVYRIYRKRDLMALLRGDPTILNHVSDSQMSLL</sequence>
<organism evidence="1 2">
    <name type="scientific">Nitrosomonas supralitoralis</name>
    <dbReference type="NCBI Taxonomy" id="2116706"/>
    <lineage>
        <taxon>Bacteria</taxon>
        <taxon>Pseudomonadati</taxon>
        <taxon>Pseudomonadota</taxon>
        <taxon>Betaproteobacteria</taxon>
        <taxon>Nitrosomonadales</taxon>
        <taxon>Nitrosomonadaceae</taxon>
        <taxon>Nitrosomonas</taxon>
    </lineage>
</organism>
<protein>
    <recommendedName>
        <fullName evidence="3">Transposase</fullName>
    </recommendedName>
</protein>